<dbReference type="RefSeq" id="WP_006262970.1">
    <property type="nucleotide sequence ID" value="NZ_JH590837.1"/>
</dbReference>
<evidence type="ECO:0000256" key="1">
    <source>
        <dbReference type="SAM" id="MobiDB-lite"/>
    </source>
</evidence>
<protein>
    <recommendedName>
        <fullName evidence="4">DUF4469 domain-containing protein</fullName>
    </recommendedName>
</protein>
<gene>
    <name evidence="2" type="ORF">HMPREF9715_00916</name>
</gene>
<evidence type="ECO:0008006" key="4">
    <source>
        <dbReference type="Google" id="ProtNLM"/>
    </source>
</evidence>
<organism evidence="2 3">
    <name type="scientific">Myroides odoratimimus CIP 101113</name>
    <dbReference type="NCBI Taxonomy" id="883154"/>
    <lineage>
        <taxon>Bacteria</taxon>
        <taxon>Pseudomonadati</taxon>
        <taxon>Bacteroidota</taxon>
        <taxon>Flavobacteriia</taxon>
        <taxon>Flavobacteriales</taxon>
        <taxon>Flavobacteriaceae</taxon>
        <taxon>Myroides</taxon>
    </lineage>
</organism>
<comment type="caution">
    <text evidence="2">The sequence shown here is derived from an EMBL/GenBank/DDBJ whole genome shotgun (WGS) entry which is preliminary data.</text>
</comment>
<dbReference type="AlphaFoldDB" id="A0AAV3F579"/>
<name>A0AAV3F579_9FLAO</name>
<accession>A0AAV3F579</accession>
<evidence type="ECO:0000313" key="3">
    <source>
        <dbReference type="Proteomes" id="UP000004834"/>
    </source>
</evidence>
<feature type="region of interest" description="Disordered" evidence="1">
    <location>
        <begin position="1"/>
        <end position="26"/>
    </location>
</feature>
<reference evidence="2 3" key="1">
    <citation type="submission" date="2011-11" db="EMBL/GenBank/DDBJ databases">
        <title>The Genome Sequence of Myroides odoratimimus CIP 101113.</title>
        <authorList>
            <person name="Earl A."/>
            <person name="Ward D."/>
            <person name="Feldgarden M."/>
            <person name="Gevers D."/>
            <person name="Huys G."/>
            <person name="Young S.K."/>
            <person name="Zeng Q."/>
            <person name="Gargeya S."/>
            <person name="Fitzgerald M."/>
            <person name="Haas B."/>
            <person name="Abouelleil A."/>
            <person name="Alvarado L."/>
            <person name="Arachchi H.M."/>
            <person name="Berlin A."/>
            <person name="Brown A."/>
            <person name="Chapman S.B."/>
            <person name="Chen Z."/>
            <person name="Dunbar C."/>
            <person name="Freedman E."/>
            <person name="Gearin G."/>
            <person name="Goldberg J."/>
            <person name="Griggs A."/>
            <person name="Gujja S."/>
            <person name="Heiman D."/>
            <person name="Howarth C."/>
            <person name="Larson L."/>
            <person name="Lui A."/>
            <person name="MacDonald P.J.P."/>
            <person name="Montmayeur A."/>
            <person name="Murphy C."/>
            <person name="Neiman D."/>
            <person name="Pearson M."/>
            <person name="Priest M."/>
            <person name="Roberts A."/>
            <person name="Saif S."/>
            <person name="Shea T."/>
            <person name="Shenoy N."/>
            <person name="Sisk P."/>
            <person name="Stolte C."/>
            <person name="Sykes S."/>
            <person name="Wortman J."/>
            <person name="Nusbaum C."/>
            <person name="Birren B."/>
        </authorList>
    </citation>
    <scope>NUCLEOTIDE SEQUENCE [LARGE SCALE GENOMIC DNA]</scope>
    <source>
        <strain evidence="2 3">CIP 101113</strain>
    </source>
</reference>
<evidence type="ECO:0000313" key="2">
    <source>
        <dbReference type="EMBL" id="EHO13842.1"/>
    </source>
</evidence>
<sequence length="272" mass="29194">MSIYIKQSVKKPTGSSPGAASPKDPNVTIMDAQDILSFPSRDGKGVKMTGNFVMKEGATMIQLYMTASKIKATFESEGEEDAISFKPKFEGEHPGDSLEVNEFIQNWMGRDVIIIYGSCSSKDKRVYGSPCAPLQLKPTSQDDNEARKKTFVFEQFAATNQVPAFYEGTLSFADPKPTGAEVTVKESRYKVAALDATAPITFKSVALEHGEIVTLIGSGGSDPAVLSPSDNTAAVPVLLKEGASWTALPNAVINLQVFKAGVKTMLLEVSRG</sequence>
<proteinExistence type="predicted"/>
<dbReference type="EMBL" id="AGEE01000008">
    <property type="protein sequence ID" value="EHO13842.1"/>
    <property type="molecule type" value="Genomic_DNA"/>
</dbReference>
<dbReference type="Proteomes" id="UP000004834">
    <property type="component" value="Unassembled WGS sequence"/>
</dbReference>